<reference evidence="1 2" key="1">
    <citation type="submission" date="2016-06" db="EMBL/GenBank/DDBJ databases">
        <title>Three novel species with peptidoglycan cell walls form the new genus Lacunisphaera gen. nov. in the family Opitutaceae of the verrucomicrobial subdivision 4.</title>
        <authorList>
            <person name="Rast P."/>
            <person name="Gloeckner I."/>
            <person name="Jogler M."/>
            <person name="Boedeker C."/>
            <person name="Jeske O."/>
            <person name="Wiegand S."/>
            <person name="Reinhardt R."/>
            <person name="Schumann P."/>
            <person name="Rohde M."/>
            <person name="Spring S."/>
            <person name="Gloeckner F.O."/>
            <person name="Jogler C."/>
        </authorList>
    </citation>
    <scope>NUCLEOTIDE SEQUENCE [LARGE SCALE GENOMIC DNA]</scope>
    <source>
        <strain evidence="1 2">IG16b</strain>
    </source>
</reference>
<dbReference type="AlphaFoldDB" id="A0A1D8AVA0"/>
<accession>A0A1D8AVA0</accession>
<dbReference type="Proteomes" id="UP000095228">
    <property type="component" value="Chromosome"/>
</dbReference>
<protein>
    <submittedName>
        <fullName evidence="1">Uncharacterized protein</fullName>
    </submittedName>
</protein>
<organism evidence="1 2">
    <name type="scientific">Lacunisphaera limnophila</name>
    <dbReference type="NCBI Taxonomy" id="1838286"/>
    <lineage>
        <taxon>Bacteria</taxon>
        <taxon>Pseudomonadati</taxon>
        <taxon>Verrucomicrobiota</taxon>
        <taxon>Opitutia</taxon>
        <taxon>Opitutales</taxon>
        <taxon>Opitutaceae</taxon>
        <taxon>Lacunisphaera</taxon>
    </lineage>
</organism>
<evidence type="ECO:0000313" key="2">
    <source>
        <dbReference type="Proteomes" id="UP000095228"/>
    </source>
</evidence>
<sequence>MANATPVKRTDAGTSLTKAVMCFGLRQSQQQCARVSIWGRKHTVPGCLA</sequence>
<keyword evidence="2" id="KW-1185">Reference proteome</keyword>
<dbReference type="STRING" id="1838286.Verru16b_01889"/>
<dbReference type="EMBL" id="CP016094">
    <property type="protein sequence ID" value="AOS44820.1"/>
    <property type="molecule type" value="Genomic_DNA"/>
</dbReference>
<proteinExistence type="predicted"/>
<gene>
    <name evidence="1" type="ORF">Verru16b_01889</name>
</gene>
<name>A0A1D8AVA0_9BACT</name>
<dbReference type="KEGG" id="obg:Verru16b_01889"/>
<evidence type="ECO:0000313" key="1">
    <source>
        <dbReference type="EMBL" id="AOS44820.1"/>
    </source>
</evidence>